<keyword evidence="8" id="KW-1185">Reference proteome</keyword>
<dbReference type="SUPFAM" id="SSF46689">
    <property type="entry name" value="Homeodomain-like"/>
    <property type="match status" value="1"/>
</dbReference>
<dbReference type="Pfam" id="PF25601">
    <property type="entry name" value="AAA_lid_14"/>
    <property type="match status" value="1"/>
</dbReference>
<dbReference type="InterPro" id="IPR025662">
    <property type="entry name" value="Sigma_54_int_dom_ATP-bd_1"/>
</dbReference>
<dbReference type="InterPro" id="IPR029016">
    <property type="entry name" value="GAF-like_dom_sf"/>
</dbReference>
<dbReference type="Gene3D" id="1.10.8.60">
    <property type="match status" value="1"/>
</dbReference>
<dbReference type="PROSITE" id="PS50045">
    <property type="entry name" value="SIGMA54_INTERACT_4"/>
    <property type="match status" value="1"/>
</dbReference>
<dbReference type="CDD" id="cd00009">
    <property type="entry name" value="AAA"/>
    <property type="match status" value="1"/>
</dbReference>
<accession>A0A2U8GX40</accession>
<keyword evidence="3" id="KW-0805">Transcription regulation</keyword>
<keyword evidence="5" id="KW-0804">Transcription</keyword>
<dbReference type="GO" id="GO:0043565">
    <property type="term" value="F:sequence-specific DNA binding"/>
    <property type="evidence" value="ECO:0007669"/>
    <property type="project" value="InterPro"/>
</dbReference>
<dbReference type="GO" id="GO:0006355">
    <property type="term" value="P:regulation of DNA-templated transcription"/>
    <property type="evidence" value="ECO:0007669"/>
    <property type="project" value="InterPro"/>
</dbReference>
<dbReference type="AlphaFoldDB" id="A0A2U8GX40"/>
<dbReference type="InterPro" id="IPR002078">
    <property type="entry name" value="Sigma_54_int"/>
</dbReference>
<keyword evidence="2" id="KW-0067">ATP-binding</keyword>
<proteinExistence type="predicted"/>
<name>A0A2U8GX40_9RHOO</name>
<dbReference type="Pfam" id="PF01590">
    <property type="entry name" value="GAF"/>
    <property type="match status" value="1"/>
</dbReference>
<reference evidence="7 8" key="1">
    <citation type="submission" date="2017-06" db="EMBL/GenBank/DDBJ databases">
        <title>Azoarcus.</title>
        <authorList>
            <person name="Woo J.-H."/>
            <person name="Kim H.-S."/>
        </authorList>
    </citation>
    <scope>NUCLEOTIDE SEQUENCE [LARGE SCALE GENOMIC DNA]</scope>
    <source>
        <strain evidence="7 8">TSPY31</strain>
    </source>
</reference>
<evidence type="ECO:0000256" key="1">
    <source>
        <dbReference type="ARBA" id="ARBA00022741"/>
    </source>
</evidence>
<keyword evidence="1" id="KW-0547">Nucleotide-binding</keyword>
<dbReference type="InterPro" id="IPR003018">
    <property type="entry name" value="GAF"/>
</dbReference>
<dbReference type="Pfam" id="PF02954">
    <property type="entry name" value="HTH_8"/>
    <property type="match status" value="1"/>
</dbReference>
<dbReference type="Pfam" id="PF00158">
    <property type="entry name" value="Sigma54_activat"/>
    <property type="match status" value="1"/>
</dbReference>
<evidence type="ECO:0000256" key="2">
    <source>
        <dbReference type="ARBA" id="ARBA00022840"/>
    </source>
</evidence>
<dbReference type="Proteomes" id="UP000244930">
    <property type="component" value="Chromosome"/>
</dbReference>
<dbReference type="EMBL" id="CP022187">
    <property type="protein sequence ID" value="AWI77005.1"/>
    <property type="molecule type" value="Genomic_DNA"/>
</dbReference>
<evidence type="ECO:0000313" key="8">
    <source>
        <dbReference type="Proteomes" id="UP000244930"/>
    </source>
</evidence>
<dbReference type="PANTHER" id="PTHR32071">
    <property type="entry name" value="TRANSCRIPTIONAL REGULATORY PROTEIN"/>
    <property type="match status" value="1"/>
</dbReference>
<dbReference type="InterPro" id="IPR003593">
    <property type="entry name" value="AAA+_ATPase"/>
</dbReference>
<dbReference type="SUPFAM" id="SSF52540">
    <property type="entry name" value="P-loop containing nucleoside triphosphate hydrolases"/>
    <property type="match status" value="1"/>
</dbReference>
<evidence type="ECO:0000256" key="4">
    <source>
        <dbReference type="ARBA" id="ARBA00023125"/>
    </source>
</evidence>
<evidence type="ECO:0000313" key="7">
    <source>
        <dbReference type="EMBL" id="AWI77005.1"/>
    </source>
</evidence>
<dbReference type="InterPro" id="IPR009057">
    <property type="entry name" value="Homeodomain-like_sf"/>
</dbReference>
<dbReference type="Gene3D" id="3.40.50.300">
    <property type="entry name" value="P-loop containing nucleotide triphosphate hydrolases"/>
    <property type="match status" value="1"/>
</dbReference>
<keyword evidence="4" id="KW-0238">DNA-binding</keyword>
<dbReference type="GO" id="GO:0005524">
    <property type="term" value="F:ATP binding"/>
    <property type="evidence" value="ECO:0007669"/>
    <property type="project" value="UniProtKB-KW"/>
</dbReference>
<dbReference type="PROSITE" id="PS00688">
    <property type="entry name" value="SIGMA54_INTERACT_3"/>
    <property type="match status" value="1"/>
</dbReference>
<organism evidence="7 8">
    <name type="scientific">Parazoarcus communis</name>
    <dbReference type="NCBI Taxonomy" id="41977"/>
    <lineage>
        <taxon>Bacteria</taxon>
        <taxon>Pseudomonadati</taxon>
        <taxon>Pseudomonadota</taxon>
        <taxon>Betaproteobacteria</taxon>
        <taxon>Rhodocyclales</taxon>
        <taxon>Zoogloeaceae</taxon>
        <taxon>Parazoarcus</taxon>
    </lineage>
</organism>
<dbReference type="InterPro" id="IPR025944">
    <property type="entry name" value="Sigma_54_int_dom_CS"/>
</dbReference>
<dbReference type="InterPro" id="IPR002197">
    <property type="entry name" value="HTH_Fis"/>
</dbReference>
<sequence>MHSSHPMIPRAGNENAVADSWERFVHDDPLVNAPVRDVVLESWRRCRSEAVDPSRGRAPTADEAWVRSLREKHHSLHEAARPVLDAMKEVLHESGSIIMLTDPSGTIIDLHGDARARNAGEAVNLAQGGRWVENAMGTNAIGTAIAALKPVQIYASEHYCLDVKRWTCAAAPILDLTGTALLGVVDVSGVKETFHGHSLGLVMAAAKQIEAVLASRERDLHARLLEHSMDSFVRFGGDCVMVFDRRGRLLKSNGRQHLAREQHGVQLPAITGGQVDALDLDHSPDERAVRMPLWLNREWLQVVRTPSGELGTMLVIPLGHGSGGQTPGVAAREVREPASCPKADPFAEIIGASDALVAAKARAQRLAPLDLPVMLLGETGVGKEVFARAIHKAGVKPDAPFVAVNCGALTRELLASELFGYVEGAFTGARRNGLPGKFELADGGVLFLDEIGEMPLDMQPHLLRVLQDGVVVRLGDTRERRVSVRIIAATNRDLRGEVAAGRFREDLFHRLCVTSIRLPALRERPDDISRIVDHLNARLAQKYACPAKRITPEVVDALLHYPWPGNVRELQNVFEGLFALSDNGLIDRSVLPEELVSAGRKAASPAALPAAGLNGARLEDLEQQAILSAVSNAKGNISQAARALGISRSTLYVKLGILRGRADGLAHRH</sequence>
<gene>
    <name evidence="7" type="ORF">CEW83_18675</name>
</gene>
<feature type="domain" description="Sigma-54 factor interaction" evidence="6">
    <location>
        <begin position="349"/>
        <end position="579"/>
    </location>
</feature>
<dbReference type="PROSITE" id="PS00675">
    <property type="entry name" value="SIGMA54_INTERACT_1"/>
    <property type="match status" value="1"/>
</dbReference>
<dbReference type="PANTHER" id="PTHR32071:SF81">
    <property type="entry name" value="PROPIONATE CATABOLISM OPERON REGULATORY PROTEIN"/>
    <property type="match status" value="1"/>
</dbReference>
<protein>
    <submittedName>
        <fullName evidence="7">Sigma-54-dependent Fis family transcriptional regulator</fullName>
    </submittedName>
</protein>
<dbReference type="SUPFAM" id="SSF55781">
    <property type="entry name" value="GAF domain-like"/>
    <property type="match status" value="1"/>
</dbReference>
<evidence type="ECO:0000256" key="5">
    <source>
        <dbReference type="ARBA" id="ARBA00023163"/>
    </source>
</evidence>
<dbReference type="Gene3D" id="3.30.450.40">
    <property type="match status" value="1"/>
</dbReference>
<dbReference type="SMART" id="SM00382">
    <property type="entry name" value="AAA"/>
    <property type="match status" value="1"/>
</dbReference>
<evidence type="ECO:0000259" key="6">
    <source>
        <dbReference type="PROSITE" id="PS50045"/>
    </source>
</evidence>
<evidence type="ECO:0000256" key="3">
    <source>
        <dbReference type="ARBA" id="ARBA00023015"/>
    </source>
</evidence>
<dbReference type="Gene3D" id="1.10.10.60">
    <property type="entry name" value="Homeodomain-like"/>
    <property type="match status" value="1"/>
</dbReference>
<dbReference type="PRINTS" id="PR01590">
    <property type="entry name" value="HTHFIS"/>
</dbReference>
<dbReference type="KEGG" id="acom:CEW83_18675"/>
<dbReference type="InterPro" id="IPR058031">
    <property type="entry name" value="AAA_lid_NorR"/>
</dbReference>
<dbReference type="FunFam" id="3.40.50.300:FF:000006">
    <property type="entry name" value="DNA-binding transcriptional regulator NtrC"/>
    <property type="match status" value="1"/>
</dbReference>
<dbReference type="InterPro" id="IPR027417">
    <property type="entry name" value="P-loop_NTPase"/>
</dbReference>